<evidence type="ECO:0008006" key="4">
    <source>
        <dbReference type="Google" id="ProtNLM"/>
    </source>
</evidence>
<keyword evidence="1" id="KW-0732">Signal</keyword>
<evidence type="ECO:0000256" key="1">
    <source>
        <dbReference type="SAM" id="SignalP"/>
    </source>
</evidence>
<dbReference type="AlphaFoldDB" id="A0A842IAA7"/>
<proteinExistence type="predicted"/>
<keyword evidence="3" id="KW-1185">Reference proteome</keyword>
<feature type="chain" id="PRO_5032824177" description="Type II secretion system (T2SS), protein M subtype b" evidence="1">
    <location>
        <begin position="31"/>
        <end position="165"/>
    </location>
</feature>
<dbReference type="PROSITE" id="PS51257">
    <property type="entry name" value="PROKAR_LIPOPROTEIN"/>
    <property type="match status" value="1"/>
</dbReference>
<protein>
    <recommendedName>
        <fullName evidence="4">Type II secretion system (T2SS), protein M subtype b</fullName>
    </recommendedName>
</protein>
<accession>A0A842IAA7</accession>
<dbReference type="EMBL" id="JACLQD010000004">
    <property type="protein sequence ID" value="MBC2836536.1"/>
    <property type="molecule type" value="Genomic_DNA"/>
</dbReference>
<comment type="caution">
    <text evidence="2">The sequence shown here is derived from an EMBL/GenBank/DDBJ whole genome shotgun (WGS) entry which is preliminary data.</text>
</comment>
<reference evidence="2 3" key="1">
    <citation type="journal article" date="2017" name="Int. J. Syst. Evol. Microbiol.">
        <title>Gemmobacter straminiformis sp. nov., isolated from an artificial fountain.</title>
        <authorList>
            <person name="Kang J.Y."/>
            <person name="Kim M.J."/>
            <person name="Chun J."/>
            <person name="Son K.P."/>
            <person name="Jahng K.Y."/>
        </authorList>
    </citation>
    <scope>NUCLEOTIDE SEQUENCE [LARGE SCALE GENOMIC DNA]</scope>
    <source>
        <strain evidence="2 3">CAM-8</strain>
    </source>
</reference>
<feature type="signal peptide" evidence="1">
    <location>
        <begin position="1"/>
        <end position="30"/>
    </location>
</feature>
<dbReference type="RefSeq" id="WP_185798164.1">
    <property type="nucleotide sequence ID" value="NZ_JACLQD010000004.1"/>
</dbReference>
<evidence type="ECO:0000313" key="2">
    <source>
        <dbReference type="EMBL" id="MBC2836536.1"/>
    </source>
</evidence>
<gene>
    <name evidence="2" type="ORF">H7F16_13535</name>
</gene>
<evidence type="ECO:0000313" key="3">
    <source>
        <dbReference type="Proteomes" id="UP000555411"/>
    </source>
</evidence>
<organism evidence="2 3">
    <name type="scientific">Paragemmobacter straminiformis</name>
    <dbReference type="NCBI Taxonomy" id="2045119"/>
    <lineage>
        <taxon>Bacteria</taxon>
        <taxon>Pseudomonadati</taxon>
        <taxon>Pseudomonadota</taxon>
        <taxon>Alphaproteobacteria</taxon>
        <taxon>Rhodobacterales</taxon>
        <taxon>Paracoccaceae</taxon>
        <taxon>Paragemmobacter</taxon>
    </lineage>
</organism>
<name>A0A842IAA7_9RHOB</name>
<dbReference type="Proteomes" id="UP000555411">
    <property type="component" value="Unassembled WGS sequence"/>
</dbReference>
<sequence length="165" mass="16638">MIRRNPLLVLLSVPALFLALGLCACLGAAAYRGAADKALAALAAARQTANSGPAGQAAKTLVAGDTAGLAQSALQSLVLRQLGPTGLVPDRIDPAAPEAQGVLTRLPLTLALSGSETQIMAAVLALDQTEPLLRLDRISIDGQGIEGGLLQAEIALSAFATAVKP</sequence>